<evidence type="ECO:0000313" key="2">
    <source>
        <dbReference type="EMBL" id="RMI27426.1"/>
    </source>
</evidence>
<name>A0A3M2KRY1_9ACTN</name>
<dbReference type="SUPFAM" id="SSF56112">
    <property type="entry name" value="Protein kinase-like (PK-like)"/>
    <property type="match status" value="1"/>
</dbReference>
<dbReference type="RefSeq" id="WP_122400051.1">
    <property type="nucleotide sequence ID" value="NZ_RFFJ01000359.1"/>
</dbReference>
<dbReference type="Gene3D" id="1.10.510.10">
    <property type="entry name" value="Transferase(Phosphotransferase) domain 1"/>
    <property type="match status" value="1"/>
</dbReference>
<organism evidence="2 3">
    <name type="scientific">Streptomyces triticirhizae</name>
    <dbReference type="NCBI Taxonomy" id="2483353"/>
    <lineage>
        <taxon>Bacteria</taxon>
        <taxon>Bacillati</taxon>
        <taxon>Actinomycetota</taxon>
        <taxon>Actinomycetes</taxon>
        <taxon>Kitasatosporales</taxon>
        <taxon>Streptomycetaceae</taxon>
        <taxon>Streptomyces</taxon>
    </lineage>
</organism>
<feature type="domain" description="Aminoglycoside phosphotransferase" evidence="1">
    <location>
        <begin position="66"/>
        <end position="276"/>
    </location>
</feature>
<sequence length="323" mass="34790">MREAPSDLDPRALGALLRDRWGLPPTVLEHAPVGFGGYHWRASDAAGRRWFVTAWDLDAGQITWSTLPAALAATATLAAQLDGVVGPLTDREGEPARRLGRRYAVAVFPWAAGTSGKPGQPHSAEQRRALLGLLAAVHRAAPAVPEAPRRDPELAGRPALERALDALSTPWTGGPYAEPTRELLIRRQPAALRKALADYDALLARVRAEGVPLVLTHGEPHPGNVLWSEGRPALIDWDTVGLAPAERDLWQVTEDPAELAAYQAAGGGPVSPAALRLFRLRWDLDEITLYVDQLRRPHGADRDTATAFEGLVESLDRALAAVG</sequence>
<dbReference type="EMBL" id="RFFJ01000359">
    <property type="protein sequence ID" value="RMI27426.1"/>
    <property type="molecule type" value="Genomic_DNA"/>
</dbReference>
<keyword evidence="3" id="KW-1185">Reference proteome</keyword>
<comment type="caution">
    <text evidence="2">The sequence shown here is derived from an EMBL/GenBank/DDBJ whole genome shotgun (WGS) entry which is preliminary data.</text>
</comment>
<gene>
    <name evidence="2" type="ORF">EBN88_29575</name>
</gene>
<evidence type="ECO:0000259" key="1">
    <source>
        <dbReference type="Pfam" id="PF01636"/>
    </source>
</evidence>
<proteinExistence type="predicted"/>
<accession>A0A3M2KRY1</accession>
<dbReference type="Pfam" id="PF01636">
    <property type="entry name" value="APH"/>
    <property type="match status" value="1"/>
</dbReference>
<reference evidence="2 3" key="1">
    <citation type="submission" date="2018-10" db="EMBL/GenBank/DDBJ databases">
        <title>Isolation, diversity and antifungal activity of actinobacteria from wheat.</title>
        <authorList>
            <person name="Han C."/>
        </authorList>
    </citation>
    <scope>NUCLEOTIDE SEQUENCE [LARGE SCALE GENOMIC DNA]</scope>
    <source>
        <strain evidence="2 3">NEAU-YY642</strain>
    </source>
</reference>
<dbReference type="InterPro" id="IPR011009">
    <property type="entry name" value="Kinase-like_dom_sf"/>
</dbReference>
<dbReference type="AlphaFoldDB" id="A0A3M2KRY1"/>
<dbReference type="InterPro" id="IPR002575">
    <property type="entry name" value="Aminoglycoside_PTrfase"/>
</dbReference>
<dbReference type="Gene3D" id="1.20.58.840">
    <property type="match status" value="1"/>
</dbReference>
<protein>
    <recommendedName>
        <fullName evidence="1">Aminoglycoside phosphotransferase domain-containing protein</fullName>
    </recommendedName>
</protein>
<dbReference type="Proteomes" id="UP000278673">
    <property type="component" value="Unassembled WGS sequence"/>
</dbReference>
<evidence type="ECO:0000313" key="3">
    <source>
        <dbReference type="Proteomes" id="UP000278673"/>
    </source>
</evidence>